<keyword evidence="2 3" id="KW-0413">Isomerase</keyword>
<feature type="binding site" evidence="3">
    <location>
        <position position="41"/>
    </location>
    <ligand>
        <name>substrate</name>
    </ligand>
</feature>
<dbReference type="PANTHER" id="PTHR23046">
    <property type="entry name" value="PHOSPHORIBOSYLAMINOIMIDAZOLE CARBOXYLASE CATALYTIC SUBUNIT"/>
    <property type="match status" value="1"/>
</dbReference>
<feature type="compositionally biased region" description="Basic and acidic residues" evidence="4">
    <location>
        <begin position="197"/>
        <end position="208"/>
    </location>
</feature>
<sequence length="224" mass="24053">MAKKVCVIIASESDKDVGDKAIEVLGKFSIPYQYEQASAHREPKRVEQIILTTDAEVFICIAGLAGALPGYVAALTNKPVIGVPKNVKLMGLDALFSMVQMPSGIPVATVGIDNGKNAAYLAIRILGLKYPEVLAGEASGNPISYPSSSPLQTYNFEPPTSSPSPSSYAAFPLFSSEPSAPTPSYTPPQTTPPAQKMEQRNHIVGDWGVEVKKNERARGDWLQY</sequence>
<dbReference type="SUPFAM" id="SSF52255">
    <property type="entry name" value="N5-CAIR mutase (phosphoribosylaminoimidazole carboxylase, PurE)"/>
    <property type="match status" value="1"/>
</dbReference>
<keyword evidence="1 3" id="KW-0658">Purine biosynthesis</keyword>
<proteinExistence type="inferred from homology"/>
<keyword evidence="7" id="KW-1185">Reference proteome</keyword>
<evidence type="ECO:0000256" key="4">
    <source>
        <dbReference type="SAM" id="MobiDB-lite"/>
    </source>
</evidence>
<dbReference type="PANTHER" id="PTHR23046:SF2">
    <property type="entry name" value="PHOSPHORIBOSYLAMINOIMIDAZOLE CARBOXYLASE"/>
    <property type="match status" value="1"/>
</dbReference>
<dbReference type="Pfam" id="PF00731">
    <property type="entry name" value="AIRC"/>
    <property type="match status" value="1"/>
</dbReference>
<dbReference type="InterPro" id="IPR000031">
    <property type="entry name" value="PurE_dom"/>
</dbReference>
<feature type="binding site" evidence="3">
    <location>
        <position position="11"/>
    </location>
    <ligand>
        <name>substrate</name>
    </ligand>
</feature>
<evidence type="ECO:0000313" key="7">
    <source>
        <dbReference type="Proteomes" id="UP000646946"/>
    </source>
</evidence>
<dbReference type="AlphaFoldDB" id="A0A832V148"/>
<evidence type="ECO:0000259" key="5">
    <source>
        <dbReference type="SMART" id="SM01001"/>
    </source>
</evidence>
<dbReference type="Gene3D" id="3.40.50.1970">
    <property type="match status" value="1"/>
</dbReference>
<dbReference type="SMART" id="SM01001">
    <property type="entry name" value="AIRC"/>
    <property type="match status" value="1"/>
</dbReference>
<feature type="compositionally biased region" description="Pro residues" evidence="4">
    <location>
        <begin position="180"/>
        <end position="191"/>
    </location>
</feature>
<dbReference type="InterPro" id="IPR024694">
    <property type="entry name" value="PurE_prokaryotes"/>
</dbReference>
<organism evidence="6 7">
    <name type="scientific">Candidatus Naiadarchaeum limnaeum</name>
    <dbReference type="NCBI Taxonomy" id="2756139"/>
    <lineage>
        <taxon>Archaea</taxon>
        <taxon>Candidatus Undinarchaeota</taxon>
        <taxon>Candidatus Undinarchaeia</taxon>
        <taxon>Candidatus Naiadarchaeales</taxon>
        <taxon>Candidatus Naiadarchaeaceae</taxon>
        <taxon>Candidatus Naiadarchaeum</taxon>
    </lineage>
</organism>
<evidence type="ECO:0000313" key="6">
    <source>
        <dbReference type="EMBL" id="HIK00934.1"/>
    </source>
</evidence>
<comment type="pathway">
    <text evidence="3">Purine metabolism; IMP biosynthesis via de novo pathway; 5-amino-1-(5-phospho-D-ribosyl)imidazole-4-carboxylate from 5-amino-1-(5-phospho-D-ribosyl)imidazole (N5-CAIR route): step 2/2.</text>
</comment>
<dbReference type="InterPro" id="IPR033747">
    <property type="entry name" value="PurE_ClassI"/>
</dbReference>
<evidence type="ECO:0000256" key="2">
    <source>
        <dbReference type="ARBA" id="ARBA00023235"/>
    </source>
</evidence>
<gene>
    <name evidence="3" type="primary">purE</name>
    <name evidence="6" type="ORF">H1016_05375</name>
</gene>
<comment type="catalytic activity">
    <reaction evidence="3">
        <text>5-carboxyamino-1-(5-phospho-D-ribosyl)imidazole + H(+) = 5-amino-1-(5-phospho-D-ribosyl)imidazole-4-carboxylate</text>
        <dbReference type="Rhea" id="RHEA:13193"/>
        <dbReference type="ChEBI" id="CHEBI:15378"/>
        <dbReference type="ChEBI" id="CHEBI:58730"/>
        <dbReference type="ChEBI" id="CHEBI:77657"/>
        <dbReference type="EC" id="5.4.99.18"/>
    </reaction>
</comment>
<accession>A0A832V148</accession>
<dbReference type="Proteomes" id="UP000646946">
    <property type="component" value="Unassembled WGS sequence"/>
</dbReference>
<dbReference type="GO" id="GO:0006189">
    <property type="term" value="P:'de novo' IMP biosynthetic process"/>
    <property type="evidence" value="ECO:0007669"/>
    <property type="project" value="UniProtKB-UniRule"/>
</dbReference>
<evidence type="ECO:0000256" key="3">
    <source>
        <dbReference type="HAMAP-Rule" id="MF_01929"/>
    </source>
</evidence>
<comment type="caution">
    <text evidence="6">The sequence shown here is derived from an EMBL/GenBank/DDBJ whole genome shotgun (WGS) entry which is preliminary data.</text>
</comment>
<feature type="compositionally biased region" description="Low complexity" evidence="4">
    <location>
        <begin position="163"/>
        <end position="179"/>
    </location>
</feature>
<reference evidence="6 7" key="1">
    <citation type="journal article" name="Nat. Commun.">
        <title>Undinarchaeota illuminate DPANN phylogeny and the impact of gene transfer on archaeal evolution.</title>
        <authorList>
            <person name="Dombrowski N."/>
            <person name="Williams T.A."/>
            <person name="Sun J."/>
            <person name="Woodcroft B.J."/>
            <person name="Lee J.H."/>
            <person name="Minh B.Q."/>
            <person name="Rinke C."/>
            <person name="Spang A."/>
        </authorList>
    </citation>
    <scope>NUCLEOTIDE SEQUENCE [LARGE SCALE GENOMIC DNA]</scope>
    <source>
        <strain evidence="6">MAG_bin1129</strain>
    </source>
</reference>
<comment type="function">
    <text evidence="3">Catalyzes the conversion of N5-carboxyaminoimidazole ribonucleotide (N5-CAIR) to 4-carboxy-5-aminoimidazole ribonucleotide (CAIR).</text>
</comment>
<evidence type="ECO:0000256" key="1">
    <source>
        <dbReference type="ARBA" id="ARBA00022755"/>
    </source>
</evidence>
<feature type="domain" description="PurE" evidence="5">
    <location>
        <begin position="3"/>
        <end position="148"/>
    </location>
</feature>
<dbReference type="EC" id="5.4.99.18" evidence="3"/>
<protein>
    <recommendedName>
        <fullName evidence="3">N5-carboxyaminoimidazole ribonucleotide mutase</fullName>
        <shortName evidence="3">N5-CAIR mutase</shortName>
        <ecNumber evidence="3">5.4.99.18</ecNumber>
    </recommendedName>
    <alternativeName>
        <fullName evidence="3">5-(carboxyamino)imidazole ribonucleotide mutase</fullName>
    </alternativeName>
</protein>
<name>A0A832V148_9ARCH</name>
<comment type="similarity">
    <text evidence="3">Belongs to the AIR carboxylase family. Class I subfamily.</text>
</comment>
<feature type="region of interest" description="Disordered" evidence="4">
    <location>
        <begin position="150"/>
        <end position="208"/>
    </location>
</feature>
<dbReference type="GO" id="GO:0034023">
    <property type="term" value="F:5-(carboxyamino)imidazole ribonucleotide mutase activity"/>
    <property type="evidence" value="ECO:0007669"/>
    <property type="project" value="UniProtKB-UniRule"/>
</dbReference>
<dbReference type="HAMAP" id="MF_01929">
    <property type="entry name" value="PurE_classI"/>
    <property type="match status" value="1"/>
</dbReference>
<dbReference type="EMBL" id="DVAB01000049">
    <property type="protein sequence ID" value="HIK00934.1"/>
    <property type="molecule type" value="Genomic_DNA"/>
</dbReference>
<feature type="binding site" evidence="3">
    <location>
        <position position="14"/>
    </location>
    <ligand>
        <name>substrate</name>
    </ligand>
</feature>
<dbReference type="UniPathway" id="UPA00074">
    <property type="reaction ID" value="UER00943"/>
</dbReference>